<dbReference type="Proteomes" id="UP000807504">
    <property type="component" value="Unassembled WGS sequence"/>
</dbReference>
<name>A0A8T0FW95_ARGBR</name>
<dbReference type="EMBL" id="JABXBU010000003">
    <property type="protein sequence ID" value="KAF8793043.1"/>
    <property type="molecule type" value="Genomic_DNA"/>
</dbReference>
<protein>
    <submittedName>
        <fullName evidence="1">Uncharacterized protein</fullName>
    </submittedName>
</protein>
<reference evidence="1" key="2">
    <citation type="submission" date="2020-06" db="EMBL/GenBank/DDBJ databases">
        <authorList>
            <person name="Sheffer M."/>
        </authorList>
    </citation>
    <scope>NUCLEOTIDE SEQUENCE</scope>
</reference>
<evidence type="ECO:0000313" key="2">
    <source>
        <dbReference type="Proteomes" id="UP000807504"/>
    </source>
</evidence>
<accession>A0A8T0FW95</accession>
<sequence length="93" mass="10296">MCAREVWSLHEVGGLGNVCDGCGIALGSVAWVMSARTVESCRWLVAWVMSARTVESCFWSVEWSDSSISDTSSAAIWMIWKLSHHGIGEIRVY</sequence>
<comment type="caution">
    <text evidence="1">The sequence shown here is derived from an EMBL/GenBank/DDBJ whole genome shotgun (WGS) entry which is preliminary data.</text>
</comment>
<organism evidence="1 2">
    <name type="scientific">Argiope bruennichi</name>
    <name type="common">Wasp spider</name>
    <name type="synonym">Aranea bruennichi</name>
    <dbReference type="NCBI Taxonomy" id="94029"/>
    <lineage>
        <taxon>Eukaryota</taxon>
        <taxon>Metazoa</taxon>
        <taxon>Ecdysozoa</taxon>
        <taxon>Arthropoda</taxon>
        <taxon>Chelicerata</taxon>
        <taxon>Arachnida</taxon>
        <taxon>Araneae</taxon>
        <taxon>Araneomorphae</taxon>
        <taxon>Entelegynae</taxon>
        <taxon>Araneoidea</taxon>
        <taxon>Araneidae</taxon>
        <taxon>Argiope</taxon>
    </lineage>
</organism>
<keyword evidence="2" id="KW-1185">Reference proteome</keyword>
<gene>
    <name evidence="1" type="ORF">HNY73_004572</name>
</gene>
<evidence type="ECO:0000313" key="1">
    <source>
        <dbReference type="EMBL" id="KAF8793043.1"/>
    </source>
</evidence>
<dbReference type="AlphaFoldDB" id="A0A8T0FW95"/>
<reference evidence="1" key="1">
    <citation type="journal article" date="2020" name="bioRxiv">
        <title>Chromosome-level reference genome of the European wasp spider Argiope bruennichi: a resource for studies on range expansion and evolutionary adaptation.</title>
        <authorList>
            <person name="Sheffer M.M."/>
            <person name="Hoppe A."/>
            <person name="Krehenwinkel H."/>
            <person name="Uhl G."/>
            <person name="Kuss A.W."/>
            <person name="Jensen L."/>
            <person name="Jensen C."/>
            <person name="Gillespie R.G."/>
            <person name="Hoff K.J."/>
            <person name="Prost S."/>
        </authorList>
    </citation>
    <scope>NUCLEOTIDE SEQUENCE</scope>
</reference>
<proteinExistence type="predicted"/>